<evidence type="ECO:0000256" key="1">
    <source>
        <dbReference type="ARBA" id="ARBA00004651"/>
    </source>
</evidence>
<dbReference type="RefSeq" id="XP_034297522.1">
    <property type="nucleotide sequence ID" value="XM_034441631.2"/>
</dbReference>
<dbReference type="PROSITE" id="PS50261">
    <property type="entry name" value="G_PROTEIN_RECEP_F2_4"/>
    <property type="match status" value="1"/>
</dbReference>
<sequence>MRMVLNRILTLMEEIGFKMTFNGRNESVILPKLVLTVLRPDPMNFQGVAFGIVSYTLETSPQLSIQATPFTNAQASIYLPGLLRNYLTSQSFDRENFTGIQFTFFGAPSLFKDDSLKNEVLNTYVVGASIENKTIEDLKEPVSIVLEHRSPHGDNATVHCVFWDFSRNDGLGGWNTSGCEIKHTDRIYTVCSCSHLTHFGVLLDLSRTPLSNADEWALTLVTYVGCGISSIFLGLALLVYFSTDKVLEDYPSKILVNLCFALLMLNLAFLVNSWLAMFQNRGLCIAAAVILHYFLLSAFTWMGLEAVNMYFALVKVFKVYIPYYMLKFSIAGWGIPALIVTVVLSINKDFYGTEYALRRSANSPSMQFCWIQDNWVFYISLVGYFILVFLINISMFVTVLCQIRVMKTNNPRARKDRSQEFLLDLKRIISLTFLLGLTWGFAFFAWGPLKTGFMYVFAICNSLQGFFIFVFYCLMKDNVRKQCQIHFCCGKFRLSNFQRISSATVLGNYPCIIERKHSCHSLKSLKTCTTGCSISNGSGSLPEASPDIGVKTDHVACCSNSHMSSASQAVQLPRARRISSEVDLHHTEKNKDLS</sequence>
<dbReference type="InterPro" id="IPR017983">
    <property type="entry name" value="GPCR_2_secretin-like_CS"/>
</dbReference>
<protein>
    <submittedName>
        <fullName evidence="16">Adhesion G-protein coupled receptor G4</fullName>
    </submittedName>
</protein>
<dbReference type="InterPro" id="IPR000832">
    <property type="entry name" value="GPCR_2_secretin-like"/>
</dbReference>
<dbReference type="SUPFAM" id="SSF81321">
    <property type="entry name" value="Family A G protein-coupled receptor-like"/>
    <property type="match status" value="1"/>
</dbReference>
<dbReference type="Pfam" id="PF00002">
    <property type="entry name" value="7tm_2"/>
    <property type="match status" value="1"/>
</dbReference>
<evidence type="ECO:0000256" key="12">
    <source>
        <dbReference type="SAM" id="Phobius"/>
    </source>
</evidence>
<accession>A0A6P9DNV1</accession>
<dbReference type="SMART" id="SM00303">
    <property type="entry name" value="GPS"/>
    <property type="match status" value="1"/>
</dbReference>
<dbReference type="GO" id="GO:0004930">
    <property type="term" value="F:G protein-coupled receptor activity"/>
    <property type="evidence" value="ECO:0007669"/>
    <property type="project" value="UniProtKB-KW"/>
</dbReference>
<keyword evidence="2" id="KW-1003">Cell membrane</keyword>
<feature type="transmembrane region" description="Helical" evidence="12">
    <location>
        <begin position="283"/>
        <end position="304"/>
    </location>
</feature>
<dbReference type="AlphaFoldDB" id="A0A6P9DNV1"/>
<keyword evidence="6" id="KW-0297">G-protein coupled receptor</keyword>
<keyword evidence="11" id="KW-0807">Transducer</keyword>
<dbReference type="PANTHER" id="PTHR12011:SF277">
    <property type="entry name" value="ADHESION G-PROTEIN COUPLED RECEPTOR G4"/>
    <property type="match status" value="1"/>
</dbReference>
<feature type="transmembrane region" description="Helical" evidence="12">
    <location>
        <begin position="324"/>
        <end position="346"/>
    </location>
</feature>
<keyword evidence="4" id="KW-0732">Signal</keyword>
<dbReference type="CDD" id="cd15997">
    <property type="entry name" value="7tmB2_GPR112"/>
    <property type="match status" value="1"/>
</dbReference>
<feature type="transmembrane region" description="Helical" evidence="12">
    <location>
        <begin position="254"/>
        <end position="277"/>
    </location>
</feature>
<keyword evidence="9 16" id="KW-0675">Receptor</keyword>
<keyword evidence="8" id="KW-1015">Disulfide bond</keyword>
<dbReference type="InParanoid" id="A0A6P9DNV1"/>
<dbReference type="KEGG" id="pgut:117679577"/>
<feature type="domain" description="G-protein coupled receptors family 2 profile 2" evidence="14">
    <location>
        <begin position="218"/>
        <end position="476"/>
    </location>
</feature>
<evidence type="ECO:0000256" key="10">
    <source>
        <dbReference type="ARBA" id="ARBA00023180"/>
    </source>
</evidence>
<dbReference type="Gene3D" id="2.60.220.50">
    <property type="match status" value="1"/>
</dbReference>
<evidence type="ECO:0000256" key="9">
    <source>
        <dbReference type="ARBA" id="ARBA00023170"/>
    </source>
</evidence>
<dbReference type="PROSITE" id="PS50221">
    <property type="entry name" value="GAIN_B"/>
    <property type="match status" value="1"/>
</dbReference>
<dbReference type="PANTHER" id="PTHR12011">
    <property type="entry name" value="ADHESION G-PROTEIN COUPLED RECEPTOR"/>
    <property type="match status" value="1"/>
</dbReference>
<dbReference type="Pfam" id="PF01825">
    <property type="entry name" value="GPS"/>
    <property type="match status" value="1"/>
</dbReference>
<organism evidence="15 16">
    <name type="scientific">Pantherophis guttatus</name>
    <name type="common">Corn snake</name>
    <name type="synonym">Elaphe guttata</name>
    <dbReference type="NCBI Taxonomy" id="94885"/>
    <lineage>
        <taxon>Eukaryota</taxon>
        <taxon>Metazoa</taxon>
        <taxon>Chordata</taxon>
        <taxon>Craniata</taxon>
        <taxon>Vertebrata</taxon>
        <taxon>Euteleostomi</taxon>
        <taxon>Lepidosauria</taxon>
        <taxon>Squamata</taxon>
        <taxon>Bifurcata</taxon>
        <taxon>Unidentata</taxon>
        <taxon>Episquamata</taxon>
        <taxon>Toxicofera</taxon>
        <taxon>Serpentes</taxon>
        <taxon>Colubroidea</taxon>
        <taxon>Colubridae</taxon>
        <taxon>Colubrinae</taxon>
        <taxon>Pantherophis</taxon>
    </lineage>
</organism>
<keyword evidence="3 12" id="KW-0812">Transmembrane</keyword>
<feature type="transmembrane region" description="Helical" evidence="12">
    <location>
        <begin position="427"/>
        <end position="446"/>
    </location>
</feature>
<feature type="transmembrane region" description="Helical" evidence="12">
    <location>
        <begin position="375"/>
        <end position="406"/>
    </location>
</feature>
<dbReference type="InterPro" id="IPR046338">
    <property type="entry name" value="GAIN_dom_sf"/>
</dbReference>
<reference evidence="16" key="1">
    <citation type="submission" date="2025-08" db="UniProtKB">
        <authorList>
            <consortium name="RefSeq"/>
        </authorList>
    </citation>
    <scope>IDENTIFICATION</scope>
    <source>
        <tissue evidence="16">Blood</tissue>
    </source>
</reference>
<dbReference type="PRINTS" id="PR01422">
    <property type="entry name" value="GPR56ORPHANR"/>
</dbReference>
<dbReference type="OMA" id="EEHSWSN"/>
<dbReference type="Proteomes" id="UP001652622">
    <property type="component" value="Unplaced"/>
</dbReference>
<dbReference type="Gene3D" id="1.20.1070.10">
    <property type="entry name" value="Rhodopsin 7-helix transmembrane proteins"/>
    <property type="match status" value="1"/>
</dbReference>
<dbReference type="FunFam" id="1.20.1070.10:FF:000043">
    <property type="entry name" value="adhesion G-protein coupled receptor G2 isoform X1"/>
    <property type="match status" value="1"/>
</dbReference>
<evidence type="ECO:0000256" key="2">
    <source>
        <dbReference type="ARBA" id="ARBA00022475"/>
    </source>
</evidence>
<evidence type="ECO:0000259" key="14">
    <source>
        <dbReference type="PROSITE" id="PS50261"/>
    </source>
</evidence>
<evidence type="ECO:0000256" key="4">
    <source>
        <dbReference type="ARBA" id="ARBA00022729"/>
    </source>
</evidence>
<dbReference type="PRINTS" id="PR00249">
    <property type="entry name" value="GPCRSECRETIN"/>
</dbReference>
<evidence type="ECO:0000256" key="7">
    <source>
        <dbReference type="ARBA" id="ARBA00023136"/>
    </source>
</evidence>
<evidence type="ECO:0000259" key="13">
    <source>
        <dbReference type="PROSITE" id="PS50221"/>
    </source>
</evidence>
<dbReference type="InterPro" id="IPR000203">
    <property type="entry name" value="GPS"/>
</dbReference>
<dbReference type="InterPro" id="IPR003910">
    <property type="entry name" value="GPR1/GPR3/GPR5"/>
</dbReference>
<feature type="transmembrane region" description="Helical" evidence="12">
    <location>
        <begin position="452"/>
        <end position="474"/>
    </location>
</feature>
<dbReference type="GO" id="GO:0007189">
    <property type="term" value="P:adenylate cyclase-activating G protein-coupled receptor signaling pathway"/>
    <property type="evidence" value="ECO:0007669"/>
    <property type="project" value="TreeGrafter"/>
</dbReference>
<evidence type="ECO:0000313" key="16">
    <source>
        <dbReference type="RefSeq" id="XP_034297522.1"/>
    </source>
</evidence>
<proteinExistence type="predicted"/>
<keyword evidence="5 12" id="KW-1133">Transmembrane helix</keyword>
<evidence type="ECO:0000256" key="6">
    <source>
        <dbReference type="ARBA" id="ARBA00023040"/>
    </source>
</evidence>
<dbReference type="GO" id="GO:0005886">
    <property type="term" value="C:plasma membrane"/>
    <property type="evidence" value="ECO:0007669"/>
    <property type="project" value="UniProtKB-SubCell"/>
</dbReference>
<keyword evidence="10" id="KW-0325">Glycoprotein</keyword>
<feature type="transmembrane region" description="Helical" evidence="12">
    <location>
        <begin position="216"/>
        <end position="242"/>
    </location>
</feature>
<keyword evidence="7 12" id="KW-0472">Membrane</keyword>
<dbReference type="PROSITE" id="PS00650">
    <property type="entry name" value="G_PROTEIN_RECEP_F2_2"/>
    <property type="match status" value="1"/>
</dbReference>
<dbReference type="CTD" id="139378"/>
<feature type="domain" description="GAIN-B" evidence="13">
    <location>
        <begin position="54"/>
        <end position="209"/>
    </location>
</feature>
<dbReference type="GeneID" id="117679577"/>
<dbReference type="InterPro" id="IPR017981">
    <property type="entry name" value="GPCR_2-like_7TM"/>
</dbReference>
<gene>
    <name evidence="16" type="primary">ADGRG4</name>
</gene>
<dbReference type="GO" id="GO:0007166">
    <property type="term" value="P:cell surface receptor signaling pathway"/>
    <property type="evidence" value="ECO:0007669"/>
    <property type="project" value="InterPro"/>
</dbReference>
<comment type="subcellular location">
    <subcellularLocation>
        <location evidence="1">Cell membrane</location>
        <topology evidence="1">Multi-pass membrane protein</topology>
    </subcellularLocation>
</comment>
<evidence type="ECO:0000256" key="8">
    <source>
        <dbReference type="ARBA" id="ARBA00023157"/>
    </source>
</evidence>
<keyword evidence="15" id="KW-1185">Reference proteome</keyword>
<evidence type="ECO:0000256" key="5">
    <source>
        <dbReference type="ARBA" id="ARBA00022989"/>
    </source>
</evidence>
<name>A0A6P9DNV1_PANGU</name>
<dbReference type="InterPro" id="IPR057244">
    <property type="entry name" value="GAIN_B"/>
</dbReference>
<evidence type="ECO:0000256" key="3">
    <source>
        <dbReference type="ARBA" id="ARBA00022692"/>
    </source>
</evidence>
<evidence type="ECO:0000256" key="11">
    <source>
        <dbReference type="ARBA" id="ARBA00023224"/>
    </source>
</evidence>
<evidence type="ECO:0000313" key="15">
    <source>
        <dbReference type="Proteomes" id="UP001652622"/>
    </source>
</evidence>